<dbReference type="AlphaFoldDB" id="A0A2T0U871"/>
<evidence type="ECO:0000256" key="2">
    <source>
        <dbReference type="SAM" id="Phobius"/>
    </source>
</evidence>
<keyword evidence="2" id="KW-0472">Membrane</keyword>
<feature type="region of interest" description="Disordered" evidence="1">
    <location>
        <begin position="45"/>
        <end position="67"/>
    </location>
</feature>
<sequence>MTPTPTVSGHELDTLVRRLDPTSVGVELTAREARHRDDLKARILMSAAESTPTPQLSPEPRRRTGRRRAVAAGLGVAAVTAAGLVVPQLFGEERRPSAWSATPTALSADAAREAGEACLSATEKLVTRPNQPPPEGSFAPEQRRAMRVVVSERRGPYDLVVLANEAGFDLTCTSYDGGDPMASGSRFPLTDPEATSVSVTGHAETFTSNGGPVAVTDGVTVVAGRVGAQVRGVTLLTPAGEVSASLSTGWFAASWPAWSNAPEDPFATVEISMTLADGTTTDPAPFASFPQRDVPAELGGS</sequence>
<name>A0A2T0U871_9MICO</name>
<gene>
    <name evidence="3" type="ORF">BCF74_12518</name>
</gene>
<dbReference type="RefSeq" id="WP_106298514.1">
    <property type="nucleotide sequence ID" value="NZ_PVTI01000025.1"/>
</dbReference>
<dbReference type="Proteomes" id="UP000237822">
    <property type="component" value="Unassembled WGS sequence"/>
</dbReference>
<dbReference type="EMBL" id="PVTI01000025">
    <property type="protein sequence ID" value="PRY54109.1"/>
    <property type="molecule type" value="Genomic_DNA"/>
</dbReference>
<evidence type="ECO:0000313" key="4">
    <source>
        <dbReference type="Proteomes" id="UP000237822"/>
    </source>
</evidence>
<dbReference type="OrthoDB" id="4843213at2"/>
<keyword evidence="2" id="KW-1133">Transmembrane helix</keyword>
<keyword evidence="2" id="KW-0812">Transmembrane</keyword>
<comment type="caution">
    <text evidence="3">The sequence shown here is derived from an EMBL/GenBank/DDBJ whole genome shotgun (WGS) entry which is preliminary data.</text>
</comment>
<protein>
    <submittedName>
        <fullName evidence="3">Uncharacterized protein</fullName>
    </submittedName>
</protein>
<proteinExistence type="predicted"/>
<feature type="transmembrane region" description="Helical" evidence="2">
    <location>
        <begin position="69"/>
        <end position="90"/>
    </location>
</feature>
<evidence type="ECO:0000256" key="1">
    <source>
        <dbReference type="SAM" id="MobiDB-lite"/>
    </source>
</evidence>
<evidence type="ECO:0000313" key="3">
    <source>
        <dbReference type="EMBL" id="PRY54109.1"/>
    </source>
</evidence>
<keyword evidence="4" id="KW-1185">Reference proteome</keyword>
<reference evidence="3 4" key="1">
    <citation type="submission" date="2018-03" db="EMBL/GenBank/DDBJ databases">
        <title>Genomic Encyclopedia of Archaeal and Bacterial Type Strains, Phase II (KMG-II): from individual species to whole genera.</title>
        <authorList>
            <person name="Goeker M."/>
        </authorList>
    </citation>
    <scope>NUCLEOTIDE SEQUENCE [LARGE SCALE GENOMIC DNA]</scope>
    <source>
        <strain evidence="3 4">ATCC BAA-1496</strain>
    </source>
</reference>
<accession>A0A2T0U871</accession>
<feature type="region of interest" description="Disordered" evidence="1">
    <location>
        <begin position="277"/>
        <end position="301"/>
    </location>
</feature>
<organism evidence="3 4">
    <name type="scientific">Knoellia remsis</name>
    <dbReference type="NCBI Taxonomy" id="407159"/>
    <lineage>
        <taxon>Bacteria</taxon>
        <taxon>Bacillati</taxon>
        <taxon>Actinomycetota</taxon>
        <taxon>Actinomycetes</taxon>
        <taxon>Micrococcales</taxon>
        <taxon>Intrasporangiaceae</taxon>
        <taxon>Knoellia</taxon>
    </lineage>
</organism>